<proteinExistence type="predicted"/>
<dbReference type="EMBL" id="BGZK01000098">
    <property type="protein sequence ID" value="GBP18566.1"/>
    <property type="molecule type" value="Genomic_DNA"/>
</dbReference>
<protein>
    <submittedName>
        <fullName evidence="1">Uncharacterized protein</fullName>
    </submittedName>
</protein>
<name>A0A4C1TY89_EUMVA</name>
<evidence type="ECO:0000313" key="2">
    <source>
        <dbReference type="Proteomes" id="UP000299102"/>
    </source>
</evidence>
<dbReference type="Proteomes" id="UP000299102">
    <property type="component" value="Unassembled WGS sequence"/>
</dbReference>
<accession>A0A4C1TY89</accession>
<organism evidence="1 2">
    <name type="scientific">Eumeta variegata</name>
    <name type="common">Bagworm moth</name>
    <name type="synonym">Eumeta japonica</name>
    <dbReference type="NCBI Taxonomy" id="151549"/>
    <lineage>
        <taxon>Eukaryota</taxon>
        <taxon>Metazoa</taxon>
        <taxon>Ecdysozoa</taxon>
        <taxon>Arthropoda</taxon>
        <taxon>Hexapoda</taxon>
        <taxon>Insecta</taxon>
        <taxon>Pterygota</taxon>
        <taxon>Neoptera</taxon>
        <taxon>Endopterygota</taxon>
        <taxon>Lepidoptera</taxon>
        <taxon>Glossata</taxon>
        <taxon>Ditrysia</taxon>
        <taxon>Tineoidea</taxon>
        <taxon>Psychidae</taxon>
        <taxon>Oiketicinae</taxon>
        <taxon>Eumeta</taxon>
    </lineage>
</organism>
<keyword evidence="2" id="KW-1185">Reference proteome</keyword>
<comment type="caution">
    <text evidence="1">The sequence shown here is derived from an EMBL/GenBank/DDBJ whole genome shotgun (WGS) entry which is preliminary data.</text>
</comment>
<reference evidence="1 2" key="1">
    <citation type="journal article" date="2019" name="Commun. Biol.">
        <title>The bagworm genome reveals a unique fibroin gene that provides high tensile strength.</title>
        <authorList>
            <person name="Kono N."/>
            <person name="Nakamura H."/>
            <person name="Ohtoshi R."/>
            <person name="Tomita M."/>
            <person name="Numata K."/>
            <person name="Arakawa K."/>
        </authorList>
    </citation>
    <scope>NUCLEOTIDE SEQUENCE [LARGE SCALE GENOMIC DNA]</scope>
</reference>
<sequence length="147" mass="15987">MRASSLTKYGSPAAELARPRRSRYGPAIDLHFPNGERGRRSIAGTLTSFSDRYTDREWKLVKYTIKEIELSAFTCSSVFGNKDNFSSPCFISGDGAANYDRGPGTGFDSGPRSVLDAALDSETGLLPDHNHDCVLDSISTQIDGCID</sequence>
<evidence type="ECO:0000313" key="1">
    <source>
        <dbReference type="EMBL" id="GBP18566.1"/>
    </source>
</evidence>
<gene>
    <name evidence="1" type="ORF">EVAR_13027_1</name>
</gene>
<dbReference type="AlphaFoldDB" id="A0A4C1TY89"/>